<evidence type="ECO:0000256" key="1">
    <source>
        <dbReference type="SAM" id="Phobius"/>
    </source>
</evidence>
<keyword evidence="1" id="KW-1133">Transmembrane helix</keyword>
<dbReference type="EMBL" id="LT906555">
    <property type="protein sequence ID" value="SNW62088.1"/>
    <property type="molecule type" value="Genomic_DNA"/>
</dbReference>
<feature type="transmembrane region" description="Helical" evidence="1">
    <location>
        <begin position="6"/>
        <end position="26"/>
    </location>
</feature>
<dbReference type="RefSeq" id="YP_009448390.1">
    <property type="nucleotide sequence ID" value="NC_036594.1"/>
</dbReference>
<proteinExistence type="predicted"/>
<dbReference type="Proteomes" id="UP000236316">
    <property type="component" value="Segment"/>
</dbReference>
<dbReference type="KEGG" id="vg:35381944"/>
<gene>
    <name evidence="2" type="ORF">ORPV_184</name>
</gene>
<organism evidence="2">
    <name type="scientific">Orpheovirus IHUMI-LCC2</name>
    <dbReference type="NCBI Taxonomy" id="2023057"/>
    <lineage>
        <taxon>Viruses</taxon>
        <taxon>Varidnaviria</taxon>
        <taxon>Bamfordvirae</taxon>
        <taxon>Nucleocytoviricota</taxon>
        <taxon>Megaviricetes</taxon>
        <taxon>Pimascovirales</taxon>
        <taxon>Ocovirineae</taxon>
        <taxon>Orpheoviridae</taxon>
        <taxon>Alphaorpheovirus</taxon>
        <taxon>Alphaorpheovirus massiliense</taxon>
    </lineage>
</organism>
<accession>A0A2I2L3H1</accession>
<protein>
    <submittedName>
        <fullName evidence="2">Transmembrane domain-containing protein</fullName>
    </submittedName>
</protein>
<keyword evidence="1 2" id="KW-0812">Transmembrane</keyword>
<keyword evidence="1" id="KW-0472">Membrane</keyword>
<evidence type="ECO:0000313" key="3">
    <source>
        <dbReference type="Proteomes" id="UP000236316"/>
    </source>
</evidence>
<name>A0A2I2L3H1_9VIRU</name>
<reference evidence="2" key="1">
    <citation type="submission" date="2017-08" db="EMBL/GenBank/DDBJ databases">
        <authorList>
            <consortium name="Urmite Genomes"/>
        </authorList>
    </citation>
    <scope>NUCLEOTIDE SEQUENCE [LARGE SCALE GENOMIC DNA]</scope>
    <source>
        <strain evidence="2">IHUMI-LCC2</strain>
    </source>
</reference>
<sequence>MVAGVIVNIILVLILIAIIVAIIYYYNLLSRCNNEASQFCPTILCPPEYQSSPCGVRAYRIDNAGRTICSENTICTTDSNGRVTCPN</sequence>
<keyword evidence="3" id="KW-1185">Reference proteome</keyword>
<dbReference type="GeneID" id="35381944"/>
<evidence type="ECO:0000313" key="2">
    <source>
        <dbReference type="EMBL" id="SNW62088.1"/>
    </source>
</evidence>